<protein>
    <submittedName>
        <fullName evidence="3">Uncharacterized protein</fullName>
    </submittedName>
</protein>
<evidence type="ECO:0000256" key="1">
    <source>
        <dbReference type="SAM" id="MobiDB-lite"/>
    </source>
</evidence>
<dbReference type="Proteomes" id="UP001227162">
    <property type="component" value="Unassembled WGS sequence"/>
</dbReference>
<keyword evidence="4" id="KW-1185">Reference proteome</keyword>
<evidence type="ECO:0000313" key="4">
    <source>
        <dbReference type="Proteomes" id="UP001227162"/>
    </source>
</evidence>
<evidence type="ECO:0000313" key="3">
    <source>
        <dbReference type="EMBL" id="MDQ2092738.1"/>
    </source>
</evidence>
<feature type="region of interest" description="Disordered" evidence="1">
    <location>
        <begin position="46"/>
        <end position="67"/>
    </location>
</feature>
<dbReference type="AlphaFoldDB" id="A0AAJ1X2W8"/>
<reference evidence="3" key="2">
    <citation type="submission" date="2023-04" db="EMBL/GenBank/DDBJ databases">
        <title>'Rhodoalgimonas zhirmunskyi' gen. nov., isolated from a red alga.</title>
        <authorList>
            <person name="Nedashkovskaya O.I."/>
            <person name="Otstavnykh N.Y."/>
            <person name="Bystritskaya E.P."/>
            <person name="Balabanova L.A."/>
            <person name="Isaeva M.P."/>
        </authorList>
    </citation>
    <scope>NUCLEOTIDE SEQUENCE</scope>
    <source>
        <strain evidence="3">10Alg 79</strain>
    </source>
</reference>
<name>A0AAJ1X2W8_9RHOB</name>
<feature type="signal peptide" evidence="2">
    <location>
        <begin position="1"/>
        <end position="27"/>
    </location>
</feature>
<feature type="chain" id="PRO_5042515621" evidence="2">
    <location>
        <begin position="28"/>
        <end position="521"/>
    </location>
</feature>
<organism evidence="3 4">
    <name type="scientific">Rhodalgimonas zhirmunskyi</name>
    <dbReference type="NCBI Taxonomy" id="2964767"/>
    <lineage>
        <taxon>Bacteria</taxon>
        <taxon>Pseudomonadati</taxon>
        <taxon>Pseudomonadota</taxon>
        <taxon>Alphaproteobacteria</taxon>
        <taxon>Rhodobacterales</taxon>
        <taxon>Roseobacteraceae</taxon>
        <taxon>Rhodalgimonas</taxon>
    </lineage>
</organism>
<proteinExistence type="predicted"/>
<accession>A0AAJ1X2W8</accession>
<comment type="caution">
    <text evidence="3">The sequence shown here is derived from an EMBL/GenBank/DDBJ whole genome shotgun (WGS) entry which is preliminary data.</text>
</comment>
<dbReference type="EMBL" id="JANFFA010000001">
    <property type="protein sequence ID" value="MDQ2092738.1"/>
    <property type="molecule type" value="Genomic_DNA"/>
</dbReference>
<keyword evidence="2" id="KW-0732">Signal</keyword>
<gene>
    <name evidence="3" type="ORF">NOI20_01275</name>
</gene>
<evidence type="ECO:0000256" key="2">
    <source>
        <dbReference type="SAM" id="SignalP"/>
    </source>
</evidence>
<sequence>MRPLNWTPVKAPSLGLWLGLLPGLAAAEQPLSAIDWLNAPVPVTTRITPQTSPAPTKPEPPVSKSALAPDVSVSSLDEAGVAAVGLLPKSVTGLPASLWQASKSADLVREMRAQDPLALPALQSLFYTLILAEAEPPFDAGRGHDMLKERVAQLMELGAVEPAQALLERAGPDVPQLFALWFDVTLLTGTEDAACSALNAKRYLSTDMATRIYCEARGGDWAAAAVSYDTASALGLLSPVEKRLLALFIDPELIEEAADLAPPSTISPLAFRLYEAAGQALPTGSLPRAFAMADLRATSGWKAELEAAERLSRTGALSENRLFDIYTARQPAASGGIWDRVEALQRFDTAVRSRDPGAVARTLPPAWRAMQDSHLEVPFARYYAQALAPLPMTGEAHELAFAIAMLSPDYESLAAKMTPQTDEERFLAALARGEPQNAPTSDPLSRSIARAFSETEVPRDLAPLLAEGKLGEAILRAMTLFASGMEGNYTDLDAALAGFRAMGLEDTARRAGLQLMLLNQG</sequence>
<reference evidence="3" key="1">
    <citation type="submission" date="2022-07" db="EMBL/GenBank/DDBJ databases">
        <authorList>
            <person name="Otstavnykh N."/>
            <person name="Isaeva M."/>
            <person name="Bystritskaya E."/>
        </authorList>
    </citation>
    <scope>NUCLEOTIDE SEQUENCE</scope>
    <source>
        <strain evidence="3">10Alg 79</strain>
    </source>
</reference>